<keyword evidence="11" id="KW-1185">Reference proteome</keyword>
<dbReference type="PANTHER" id="PTHR24269">
    <property type="entry name" value="KREMEN PROTEIN"/>
    <property type="match status" value="1"/>
</dbReference>
<dbReference type="InterPro" id="IPR002889">
    <property type="entry name" value="WSC_carb-bd"/>
</dbReference>
<dbReference type="Pfam" id="PF01822">
    <property type="entry name" value="WSC"/>
    <property type="match status" value="1"/>
</dbReference>
<dbReference type="AlphaFoldDB" id="A0A2J6R6X6"/>
<dbReference type="STRING" id="1149755.A0A2J6R6X6"/>
<evidence type="ECO:0000313" key="10">
    <source>
        <dbReference type="EMBL" id="PMD34266.1"/>
    </source>
</evidence>
<evidence type="ECO:0000256" key="8">
    <source>
        <dbReference type="SAM" id="SignalP"/>
    </source>
</evidence>
<evidence type="ECO:0000256" key="6">
    <source>
        <dbReference type="ARBA" id="ARBA00023180"/>
    </source>
</evidence>
<dbReference type="GO" id="GO:0005886">
    <property type="term" value="C:plasma membrane"/>
    <property type="evidence" value="ECO:0007669"/>
    <property type="project" value="TreeGrafter"/>
</dbReference>
<feature type="signal peptide" evidence="8">
    <location>
        <begin position="1"/>
        <end position="22"/>
    </location>
</feature>
<dbReference type="PANTHER" id="PTHR24269:SF16">
    <property type="entry name" value="PROTEIN SLG1"/>
    <property type="match status" value="1"/>
</dbReference>
<evidence type="ECO:0000256" key="4">
    <source>
        <dbReference type="ARBA" id="ARBA00022989"/>
    </source>
</evidence>
<name>A0A2J6R6X6_HYAVF</name>
<evidence type="ECO:0000259" key="9">
    <source>
        <dbReference type="PROSITE" id="PS51212"/>
    </source>
</evidence>
<dbReference type="InterPro" id="IPR051836">
    <property type="entry name" value="Kremen_rcpt"/>
</dbReference>
<evidence type="ECO:0000256" key="3">
    <source>
        <dbReference type="ARBA" id="ARBA00022729"/>
    </source>
</evidence>
<protein>
    <submittedName>
        <fullName evidence="10">WSC-domain-containing protein</fullName>
    </submittedName>
</protein>
<keyword evidence="2" id="KW-0812">Transmembrane</keyword>
<feature type="domain" description="WSC" evidence="9">
    <location>
        <begin position="268"/>
        <end position="370"/>
    </location>
</feature>
<dbReference type="Pfam" id="PF25486">
    <property type="entry name" value="DUF7909"/>
    <property type="match status" value="1"/>
</dbReference>
<sequence length="382" mass="39839">MQHSFTHSFISALLACAAVTTACVLPTDTLSNNITSGFGILIQNPEYPAIHDQYLMLEAAGGGDMHWFVGGQPPVGVSAFNLVLSEGVLEQGDIHAVIDGEYDPVANTTKIFMTERTDYLAYFTPVYACDPDNDEVQVILAFVGREDFGDGGLICVRPSYDNSYEFRYSPPGNTAVDPGQCIPVTMVVVPAAEQSTYPTSGASPSTTSSAAQSTASATTTTGTTFATSTTSSSSTATATLQHKPVVGPYLTSAIGTTPLPYTDETANGFAFVGCAPEASNADDGPARTLTGSLLADDAMTDGECVAFCASEGYTYAGTEYTRECWCGNSVAPGREPQTTLASLDNCNYPCGGNASQFCGGNSWLSLYQACTPGAACVNAVFT</sequence>
<evidence type="ECO:0000256" key="1">
    <source>
        <dbReference type="ARBA" id="ARBA00004167"/>
    </source>
</evidence>
<dbReference type="PROSITE" id="PS51212">
    <property type="entry name" value="WSC"/>
    <property type="match status" value="1"/>
</dbReference>
<evidence type="ECO:0000256" key="2">
    <source>
        <dbReference type="ARBA" id="ARBA00022692"/>
    </source>
</evidence>
<dbReference type="Proteomes" id="UP000235786">
    <property type="component" value="Unassembled WGS sequence"/>
</dbReference>
<keyword evidence="6" id="KW-0325">Glycoprotein</keyword>
<feature type="region of interest" description="Disordered" evidence="7">
    <location>
        <begin position="195"/>
        <end position="237"/>
    </location>
</feature>
<proteinExistence type="predicted"/>
<organism evidence="10 11">
    <name type="scientific">Hyaloscypha variabilis (strain UAMH 11265 / GT02V1 / F)</name>
    <name type="common">Meliniomyces variabilis</name>
    <dbReference type="NCBI Taxonomy" id="1149755"/>
    <lineage>
        <taxon>Eukaryota</taxon>
        <taxon>Fungi</taxon>
        <taxon>Dikarya</taxon>
        <taxon>Ascomycota</taxon>
        <taxon>Pezizomycotina</taxon>
        <taxon>Leotiomycetes</taxon>
        <taxon>Helotiales</taxon>
        <taxon>Hyaloscyphaceae</taxon>
        <taxon>Hyaloscypha</taxon>
        <taxon>Hyaloscypha variabilis</taxon>
    </lineage>
</organism>
<keyword evidence="5" id="KW-0472">Membrane</keyword>
<comment type="subcellular location">
    <subcellularLocation>
        <location evidence="1">Membrane</location>
        <topology evidence="1">Single-pass membrane protein</topology>
    </subcellularLocation>
</comment>
<keyword evidence="4" id="KW-1133">Transmembrane helix</keyword>
<dbReference type="EMBL" id="KZ613954">
    <property type="protein sequence ID" value="PMD34266.1"/>
    <property type="molecule type" value="Genomic_DNA"/>
</dbReference>
<dbReference type="OrthoDB" id="2019572at2759"/>
<evidence type="ECO:0000256" key="5">
    <source>
        <dbReference type="ARBA" id="ARBA00023136"/>
    </source>
</evidence>
<dbReference type="SMART" id="SM00321">
    <property type="entry name" value="WSC"/>
    <property type="match status" value="1"/>
</dbReference>
<evidence type="ECO:0000256" key="7">
    <source>
        <dbReference type="SAM" id="MobiDB-lite"/>
    </source>
</evidence>
<accession>A0A2J6R6X6</accession>
<reference evidence="10 11" key="1">
    <citation type="submission" date="2016-04" db="EMBL/GenBank/DDBJ databases">
        <title>A degradative enzymes factory behind the ericoid mycorrhizal symbiosis.</title>
        <authorList>
            <consortium name="DOE Joint Genome Institute"/>
            <person name="Martino E."/>
            <person name="Morin E."/>
            <person name="Grelet G."/>
            <person name="Kuo A."/>
            <person name="Kohler A."/>
            <person name="Daghino S."/>
            <person name="Barry K."/>
            <person name="Choi C."/>
            <person name="Cichocki N."/>
            <person name="Clum A."/>
            <person name="Copeland A."/>
            <person name="Hainaut M."/>
            <person name="Haridas S."/>
            <person name="Labutti K."/>
            <person name="Lindquist E."/>
            <person name="Lipzen A."/>
            <person name="Khouja H.-R."/>
            <person name="Murat C."/>
            <person name="Ohm R."/>
            <person name="Olson A."/>
            <person name="Spatafora J."/>
            <person name="Veneault-Fourrey C."/>
            <person name="Henrissat B."/>
            <person name="Grigoriev I."/>
            <person name="Martin F."/>
            <person name="Perotto S."/>
        </authorList>
    </citation>
    <scope>NUCLEOTIDE SEQUENCE [LARGE SCALE GENOMIC DNA]</scope>
    <source>
        <strain evidence="10 11">F</strain>
    </source>
</reference>
<gene>
    <name evidence="10" type="ORF">L207DRAFT_557509</name>
</gene>
<dbReference type="InterPro" id="IPR057231">
    <property type="entry name" value="DUF7909"/>
</dbReference>
<evidence type="ECO:0000313" key="11">
    <source>
        <dbReference type="Proteomes" id="UP000235786"/>
    </source>
</evidence>
<keyword evidence="3 8" id="KW-0732">Signal</keyword>
<feature type="chain" id="PRO_5014387728" evidence="8">
    <location>
        <begin position="23"/>
        <end position="382"/>
    </location>
</feature>